<keyword evidence="5" id="KW-0233">DNA recombination</keyword>
<evidence type="ECO:0000256" key="5">
    <source>
        <dbReference type="ARBA" id="ARBA00023172"/>
    </source>
</evidence>
<dbReference type="RefSeq" id="YP_010109699.1">
    <property type="nucleotide sequence ID" value="NC_055861.1"/>
</dbReference>
<gene>
    <name evidence="7" type="primary">65</name>
    <name evidence="7" type="ORF">SEA_PORTCULLIS_65</name>
</gene>
<reference evidence="7 8" key="1">
    <citation type="submission" date="2020-06" db="EMBL/GenBank/DDBJ databases">
        <authorList>
            <person name="Contreras J.L."/>
            <person name="Costner A.B."/>
            <person name="Hewitt K.A."/>
            <person name="Kessans D.L."/>
            <person name="Martin J.A.K."/>
            <person name="McCain F.J."/>
            <person name="Pittman S.D."/>
            <person name="Reese M."/>
            <person name="Reddy P.S."/>
            <person name="Thomas M.J."/>
            <person name="Thota A.K."/>
            <person name="Vo W."/>
            <person name="Bates T.C."/>
            <person name="Wisner E.M."/>
            <person name="Molloy S.D."/>
            <person name="Garlena R.A."/>
            <person name="Russell D.A."/>
            <person name="Pope W.H."/>
            <person name="Jacobs-Sera D."/>
            <person name="Hatfull G.F."/>
        </authorList>
    </citation>
    <scope>NUCLEOTIDE SEQUENCE [LARGE SCALE GENOMIC DNA]</scope>
</reference>
<dbReference type="GO" id="GO:0004520">
    <property type="term" value="F:DNA endonuclease activity"/>
    <property type="evidence" value="ECO:0007669"/>
    <property type="project" value="InterPro"/>
</dbReference>
<protein>
    <submittedName>
        <fullName evidence="7">RuvC-like resolvase</fullName>
    </submittedName>
</protein>
<dbReference type="GO" id="GO:0006310">
    <property type="term" value="P:DNA recombination"/>
    <property type="evidence" value="ECO:0007669"/>
    <property type="project" value="UniProtKB-KW"/>
</dbReference>
<keyword evidence="8" id="KW-1185">Reference proteome</keyword>
<dbReference type="PRINTS" id="PR00696">
    <property type="entry name" value="RSOLVASERUVC"/>
</dbReference>
<dbReference type="SUPFAM" id="SSF53098">
    <property type="entry name" value="Ribonuclease H-like"/>
    <property type="match status" value="1"/>
</dbReference>
<dbReference type="Gene3D" id="3.30.420.10">
    <property type="entry name" value="Ribonuclease H-like superfamily/Ribonuclease H"/>
    <property type="match status" value="1"/>
</dbReference>
<keyword evidence="2" id="KW-0227">DNA damage</keyword>
<organism evidence="7 8">
    <name type="scientific">Gordonia phage Portcullis</name>
    <dbReference type="NCBI Taxonomy" id="2762414"/>
    <lineage>
        <taxon>Viruses</taxon>
        <taxon>Duplodnaviria</taxon>
        <taxon>Heunggongvirae</taxon>
        <taxon>Uroviricota</taxon>
        <taxon>Caudoviricetes</taxon>
        <taxon>Stackebrandtviridae</taxon>
        <taxon>Frickvirinae</taxon>
        <taxon>Wizardvirus</taxon>
        <taxon>Wizardvirus portcullis</taxon>
    </lineage>
</organism>
<dbReference type="GO" id="GO:0006281">
    <property type="term" value="P:DNA repair"/>
    <property type="evidence" value="ECO:0007669"/>
    <property type="project" value="UniProtKB-KW"/>
</dbReference>
<evidence type="ECO:0000313" key="8">
    <source>
        <dbReference type="Proteomes" id="UP000515869"/>
    </source>
</evidence>
<dbReference type="InterPro" id="IPR036397">
    <property type="entry name" value="RNaseH_sf"/>
</dbReference>
<dbReference type="GO" id="GO:0003677">
    <property type="term" value="F:DNA binding"/>
    <property type="evidence" value="ECO:0007669"/>
    <property type="project" value="UniProtKB-KW"/>
</dbReference>
<dbReference type="GeneID" id="65127983"/>
<evidence type="ECO:0000256" key="1">
    <source>
        <dbReference type="ARBA" id="ARBA00009518"/>
    </source>
</evidence>
<keyword evidence="6" id="KW-0234">DNA repair</keyword>
<evidence type="ECO:0000256" key="6">
    <source>
        <dbReference type="ARBA" id="ARBA00023204"/>
    </source>
</evidence>
<keyword evidence="4" id="KW-0238">DNA-binding</keyword>
<keyword evidence="3" id="KW-0460">Magnesium</keyword>
<evidence type="ECO:0000313" key="7">
    <source>
        <dbReference type="EMBL" id="QNJ56379.1"/>
    </source>
</evidence>
<comment type="similarity">
    <text evidence="1">Belongs to the RuvC family.</text>
</comment>
<dbReference type="KEGG" id="vg:65127983"/>
<accession>A0A7G8LGK7</accession>
<sequence>MTTVIGLDLSLTSTGIATIAYDPTDGRHTTELQTITSSPRGTRTLADRAERLRRLRAAIVGACRGADLVCVESPAFAARGMNTHDLNGNWWLVVAGLHHLEIPVAEVPVATVKKFATDSGGAKKADVAAAITRMWPDAHPHGDDQFDALALASIALVLSVPRVTADTVGMPFRVLERHRQAIAKVVLPESPRRTQLERNL</sequence>
<name>A0A7G8LGK7_9CAUD</name>
<dbReference type="InterPro" id="IPR012337">
    <property type="entry name" value="RNaseH-like_sf"/>
</dbReference>
<proteinExistence type="inferred from homology"/>
<dbReference type="EMBL" id="MT639651">
    <property type="protein sequence ID" value="QNJ56379.1"/>
    <property type="molecule type" value="Genomic_DNA"/>
</dbReference>
<evidence type="ECO:0000256" key="3">
    <source>
        <dbReference type="ARBA" id="ARBA00022842"/>
    </source>
</evidence>
<dbReference type="InterPro" id="IPR002176">
    <property type="entry name" value="X-over_junc_endoDNase_RuvC"/>
</dbReference>
<evidence type="ECO:0000256" key="4">
    <source>
        <dbReference type="ARBA" id="ARBA00023125"/>
    </source>
</evidence>
<evidence type="ECO:0000256" key="2">
    <source>
        <dbReference type="ARBA" id="ARBA00022763"/>
    </source>
</evidence>
<dbReference type="Proteomes" id="UP000515869">
    <property type="component" value="Segment"/>
</dbReference>